<dbReference type="RefSeq" id="WP_093011012.1">
    <property type="nucleotide sequence ID" value="NZ_FOXV01000005.1"/>
</dbReference>
<keyword evidence="7" id="KW-1185">Reference proteome</keyword>
<dbReference type="Pfam" id="PF02655">
    <property type="entry name" value="ATP-grasp_3"/>
    <property type="match status" value="1"/>
</dbReference>
<dbReference type="PANTHER" id="PTHR43585">
    <property type="entry name" value="FUMIPYRROLE BIOSYNTHESIS PROTEIN C"/>
    <property type="match status" value="1"/>
</dbReference>
<accession>A0A1I5YFD9</accession>
<dbReference type="PANTHER" id="PTHR43585:SF2">
    <property type="entry name" value="ATP-GRASP ENZYME FSQD"/>
    <property type="match status" value="1"/>
</dbReference>
<dbReference type="Gene3D" id="3.40.50.20">
    <property type="match status" value="1"/>
</dbReference>
<keyword evidence="2 4" id="KW-0547">Nucleotide-binding</keyword>
<evidence type="ECO:0000313" key="7">
    <source>
        <dbReference type="Proteomes" id="UP000243106"/>
    </source>
</evidence>
<name>A0A1I5YFD9_9RHOB</name>
<evidence type="ECO:0000313" key="6">
    <source>
        <dbReference type="EMBL" id="SFQ42908.1"/>
    </source>
</evidence>
<feature type="domain" description="ATP-grasp" evidence="5">
    <location>
        <begin position="125"/>
        <end position="297"/>
    </location>
</feature>
<keyword evidence="3 4" id="KW-0067">ATP-binding</keyword>
<dbReference type="InterPro" id="IPR003806">
    <property type="entry name" value="ATP-grasp_PylC-type"/>
</dbReference>
<reference evidence="7" key="1">
    <citation type="submission" date="2016-10" db="EMBL/GenBank/DDBJ databases">
        <authorList>
            <person name="Varghese N."/>
            <person name="Submissions S."/>
        </authorList>
    </citation>
    <scope>NUCLEOTIDE SEQUENCE [LARGE SCALE GENOMIC DNA]</scope>
    <source>
        <strain evidence="7">JCM 10271</strain>
    </source>
</reference>
<protein>
    <submittedName>
        <fullName evidence="6">Carbamoyl-phosphate synthase large subunit</fullName>
    </submittedName>
</protein>
<dbReference type="InterPro" id="IPR048764">
    <property type="entry name" value="PylC_N"/>
</dbReference>
<dbReference type="EMBL" id="FOXV01000005">
    <property type="protein sequence ID" value="SFQ42908.1"/>
    <property type="molecule type" value="Genomic_DNA"/>
</dbReference>
<gene>
    <name evidence="6" type="ORF">SAMN05421853_105219</name>
</gene>
<dbReference type="GO" id="GO:0046872">
    <property type="term" value="F:metal ion binding"/>
    <property type="evidence" value="ECO:0007669"/>
    <property type="project" value="InterPro"/>
</dbReference>
<organism evidence="6 7">
    <name type="scientific">Roseivivax halotolerans</name>
    <dbReference type="NCBI Taxonomy" id="93684"/>
    <lineage>
        <taxon>Bacteria</taxon>
        <taxon>Pseudomonadati</taxon>
        <taxon>Pseudomonadota</taxon>
        <taxon>Alphaproteobacteria</taxon>
        <taxon>Rhodobacterales</taxon>
        <taxon>Roseobacteraceae</taxon>
        <taxon>Roseivivax</taxon>
    </lineage>
</organism>
<dbReference type="Gene3D" id="3.30.470.20">
    <property type="entry name" value="ATP-grasp fold, B domain"/>
    <property type="match status" value="1"/>
</dbReference>
<dbReference type="PROSITE" id="PS50975">
    <property type="entry name" value="ATP_GRASP"/>
    <property type="match status" value="1"/>
</dbReference>
<dbReference type="Gene3D" id="3.30.1490.20">
    <property type="entry name" value="ATP-grasp fold, A domain"/>
    <property type="match status" value="1"/>
</dbReference>
<dbReference type="InterPro" id="IPR013815">
    <property type="entry name" value="ATP_grasp_subdomain_1"/>
</dbReference>
<evidence type="ECO:0000256" key="4">
    <source>
        <dbReference type="PROSITE-ProRule" id="PRU00409"/>
    </source>
</evidence>
<dbReference type="AlphaFoldDB" id="A0A1I5YFD9"/>
<proteinExistence type="predicted"/>
<evidence type="ECO:0000259" key="5">
    <source>
        <dbReference type="PROSITE" id="PS50975"/>
    </source>
</evidence>
<keyword evidence="1" id="KW-0436">Ligase</keyword>
<dbReference type="Pfam" id="PF21360">
    <property type="entry name" value="PylC-like_N"/>
    <property type="match status" value="1"/>
</dbReference>
<evidence type="ECO:0000256" key="3">
    <source>
        <dbReference type="ARBA" id="ARBA00022840"/>
    </source>
</evidence>
<dbReference type="SUPFAM" id="SSF56059">
    <property type="entry name" value="Glutathione synthetase ATP-binding domain-like"/>
    <property type="match status" value="1"/>
</dbReference>
<dbReference type="InterPro" id="IPR011761">
    <property type="entry name" value="ATP-grasp"/>
</dbReference>
<dbReference type="STRING" id="93684.SAMN05421853_105219"/>
<evidence type="ECO:0000256" key="1">
    <source>
        <dbReference type="ARBA" id="ARBA00022598"/>
    </source>
</evidence>
<evidence type="ECO:0000256" key="2">
    <source>
        <dbReference type="ARBA" id="ARBA00022741"/>
    </source>
</evidence>
<dbReference type="GO" id="GO:0005524">
    <property type="term" value="F:ATP binding"/>
    <property type="evidence" value="ECO:0007669"/>
    <property type="project" value="UniProtKB-UniRule"/>
</dbReference>
<dbReference type="Proteomes" id="UP000243106">
    <property type="component" value="Unassembled WGS sequence"/>
</dbReference>
<dbReference type="InterPro" id="IPR052032">
    <property type="entry name" value="ATP-dep_AA_Ligase"/>
</dbReference>
<dbReference type="GO" id="GO:0016874">
    <property type="term" value="F:ligase activity"/>
    <property type="evidence" value="ECO:0007669"/>
    <property type="project" value="UniProtKB-KW"/>
</dbReference>
<sequence>MTAWGPRVLITSAGRRAGLVEAFRAAGPALGVPATIYAADMNSMLSAGCAAADYSFDVPPCTDPDYIDTLLEFCAAEDIMLLVPTIDTELAVLADATPRFAEIGCRVHVAPRALIDIARDKQRTCALLAEHGVPTPRSYTPEIARTLQDLGAWPLFAKPVAGSASRGLMKIETPREIPARFNEPTILQEYLDGPEYTVNVFVDKYGSLRTAVPHLRLSVRAGEVEKGRTVRDPRFTQIARNLVDALPGPIGVMCFQIIDDKNSGPKVFEINARFGGGFPLADRAGATFARWLLAECLGRDSGAHDNWIDGVEMLRYDAAFFNMPQTSAACASPAK</sequence>